<name>A0A7E4VPM1_PANRE</name>
<keyword evidence="1" id="KW-1185">Reference proteome</keyword>
<dbReference type="AlphaFoldDB" id="A0A7E4VPM1"/>
<dbReference type="WBParaSite" id="Pan_g23434.t1">
    <property type="protein sequence ID" value="Pan_g23434.t1"/>
    <property type="gene ID" value="Pan_g23434"/>
</dbReference>
<proteinExistence type="predicted"/>
<accession>A0A7E4VPM1</accession>
<protein>
    <submittedName>
        <fullName evidence="2">F-box domain-containing protein</fullName>
    </submittedName>
</protein>
<sequence>MCRPTSNVDIALESLPDDAHRALGQAMLRPHLLLEIFDILIPKHPASLVQPDTICKFIVASQETLKCVYHLLRYRFNRIYHQGCRPDKTLLLSNKANISILFTEELHVKSLLNFSGKVIQEIMNSVTRSAWLSPFFDGLRSNTSLTALNTCAGYGVFYVYADSHETFPPVYTNAFHLAHIETYRRLNHYDITQIDQPEKLEELVILGDARSTMHLVPVLEIKLSHLKKLTLNAKLRYYGAIRVLRNLDSIPNIIMNDVIFPKPRALINLNRTLEITRFNFDTMWKAIQRHPGFITVVSVQEGSKRGRNENAHNLIISYFSDLIVERSITSKSCCFKGLLKRSSGKKSLTLQLVIHWCY</sequence>
<dbReference type="Proteomes" id="UP000492821">
    <property type="component" value="Unassembled WGS sequence"/>
</dbReference>
<evidence type="ECO:0000313" key="2">
    <source>
        <dbReference type="WBParaSite" id="Pan_g23434.t1"/>
    </source>
</evidence>
<reference evidence="1" key="1">
    <citation type="journal article" date="2013" name="Genetics">
        <title>The draft genome and transcriptome of Panagrellus redivivus are shaped by the harsh demands of a free-living lifestyle.</title>
        <authorList>
            <person name="Srinivasan J."/>
            <person name="Dillman A.R."/>
            <person name="Macchietto M.G."/>
            <person name="Heikkinen L."/>
            <person name="Lakso M."/>
            <person name="Fracchia K.M."/>
            <person name="Antoshechkin I."/>
            <person name="Mortazavi A."/>
            <person name="Wong G."/>
            <person name="Sternberg P.W."/>
        </authorList>
    </citation>
    <scope>NUCLEOTIDE SEQUENCE [LARGE SCALE GENOMIC DNA]</scope>
    <source>
        <strain evidence="1">MT8872</strain>
    </source>
</reference>
<evidence type="ECO:0000313" key="1">
    <source>
        <dbReference type="Proteomes" id="UP000492821"/>
    </source>
</evidence>
<organism evidence="1 2">
    <name type="scientific">Panagrellus redivivus</name>
    <name type="common">Microworm</name>
    <dbReference type="NCBI Taxonomy" id="6233"/>
    <lineage>
        <taxon>Eukaryota</taxon>
        <taxon>Metazoa</taxon>
        <taxon>Ecdysozoa</taxon>
        <taxon>Nematoda</taxon>
        <taxon>Chromadorea</taxon>
        <taxon>Rhabditida</taxon>
        <taxon>Tylenchina</taxon>
        <taxon>Panagrolaimomorpha</taxon>
        <taxon>Panagrolaimoidea</taxon>
        <taxon>Panagrolaimidae</taxon>
        <taxon>Panagrellus</taxon>
    </lineage>
</organism>
<reference evidence="2" key="2">
    <citation type="submission" date="2020-10" db="UniProtKB">
        <authorList>
            <consortium name="WormBaseParasite"/>
        </authorList>
    </citation>
    <scope>IDENTIFICATION</scope>
</reference>